<dbReference type="PROSITE" id="PS50216">
    <property type="entry name" value="DHHC"/>
    <property type="match status" value="1"/>
</dbReference>
<comment type="subcellular location">
    <subcellularLocation>
        <location evidence="1">Membrane</location>
        <topology evidence="1">Multi-pass membrane protein</topology>
    </subcellularLocation>
</comment>
<dbReference type="EMBL" id="BT077798">
    <property type="protein sequence ID" value="ACO12222.1"/>
    <property type="molecule type" value="mRNA"/>
</dbReference>
<comment type="catalytic activity">
    <reaction evidence="7">
        <text>L-cysteinyl-[protein] + hexadecanoyl-CoA = S-hexadecanoyl-L-cysteinyl-[protein] + CoA</text>
        <dbReference type="Rhea" id="RHEA:36683"/>
        <dbReference type="Rhea" id="RHEA-COMP:10131"/>
        <dbReference type="Rhea" id="RHEA-COMP:11032"/>
        <dbReference type="ChEBI" id="CHEBI:29950"/>
        <dbReference type="ChEBI" id="CHEBI:57287"/>
        <dbReference type="ChEBI" id="CHEBI:57379"/>
        <dbReference type="ChEBI" id="CHEBI:74151"/>
        <dbReference type="EC" id="2.3.1.225"/>
    </reaction>
</comment>
<evidence type="ECO:0000256" key="5">
    <source>
        <dbReference type="ARBA" id="ARBA00023136"/>
    </source>
</evidence>
<organism evidence="9">
    <name type="scientific">Lepeophtheirus salmonis</name>
    <name type="common">Salmon louse</name>
    <name type="synonym">Caligus salmonis</name>
    <dbReference type="NCBI Taxonomy" id="72036"/>
    <lineage>
        <taxon>Eukaryota</taxon>
        <taxon>Metazoa</taxon>
        <taxon>Ecdysozoa</taxon>
        <taxon>Arthropoda</taxon>
        <taxon>Crustacea</taxon>
        <taxon>Multicrustacea</taxon>
        <taxon>Hexanauplia</taxon>
        <taxon>Copepoda</taxon>
        <taxon>Siphonostomatoida</taxon>
        <taxon>Caligidae</taxon>
        <taxon>Lepeophtheirus</taxon>
    </lineage>
</organism>
<protein>
    <recommendedName>
        <fullName evidence="7">Palmitoyltransferase</fullName>
        <ecNumber evidence="7">2.3.1.225</ecNumber>
    </recommendedName>
</protein>
<comment type="similarity">
    <text evidence="7">Belongs to the DHHC palmitoyltransferase family.</text>
</comment>
<gene>
    <name evidence="9" type="primary">ZDH16</name>
</gene>
<evidence type="ECO:0000256" key="4">
    <source>
        <dbReference type="ARBA" id="ARBA00022989"/>
    </source>
</evidence>
<evidence type="ECO:0000256" key="2">
    <source>
        <dbReference type="ARBA" id="ARBA00022679"/>
    </source>
</evidence>
<keyword evidence="3 7" id="KW-0812">Transmembrane</keyword>
<proteinExistence type="evidence at transcript level"/>
<feature type="domain" description="Palmitoyltransferase DHHC" evidence="8">
    <location>
        <begin position="122"/>
        <end position="248"/>
    </location>
</feature>
<dbReference type="InterPro" id="IPR039859">
    <property type="entry name" value="PFA4/ZDH16/20/ERF2-like"/>
</dbReference>
<feature type="transmembrane region" description="Helical" evidence="7">
    <location>
        <begin position="168"/>
        <end position="191"/>
    </location>
</feature>
<feature type="transmembrane region" description="Helical" evidence="7">
    <location>
        <begin position="50"/>
        <end position="70"/>
    </location>
</feature>
<evidence type="ECO:0000313" key="9">
    <source>
        <dbReference type="EMBL" id="ACO12222.1"/>
    </source>
</evidence>
<feature type="transmembrane region" description="Helical" evidence="7">
    <location>
        <begin position="82"/>
        <end position="102"/>
    </location>
</feature>
<name>C1BT69_LEPSM</name>
<reference evidence="9" key="1">
    <citation type="submission" date="2009-06" db="EMBL/GenBank/DDBJ databases">
        <title>Lepeophtheirus salmonis ESTs and full-length cDNAs.</title>
        <authorList>
            <person name="Yasuike M."/>
            <person name="von Schalburg K."/>
            <person name="Cooper G."/>
            <person name="Leong J."/>
            <person name="Jones S.R.M."/>
            <person name="Koop B.F."/>
        </authorList>
    </citation>
    <scope>NUCLEOTIDE SEQUENCE</scope>
    <source>
        <strain evidence="9">Pacific form</strain>
        <tissue evidence="9">Whole</tissue>
    </source>
</reference>
<keyword evidence="6 7" id="KW-0012">Acyltransferase</keyword>
<dbReference type="GO" id="GO:0019706">
    <property type="term" value="F:protein-cysteine S-palmitoyltransferase activity"/>
    <property type="evidence" value="ECO:0007669"/>
    <property type="project" value="UniProtKB-EC"/>
</dbReference>
<dbReference type="AlphaFoldDB" id="C1BT69"/>
<dbReference type="InterPro" id="IPR001594">
    <property type="entry name" value="Palmitoyltrfase_DHHC"/>
</dbReference>
<feature type="transmembrane region" description="Helical" evidence="7">
    <location>
        <begin position="212"/>
        <end position="233"/>
    </location>
</feature>
<dbReference type="GO" id="GO:0016020">
    <property type="term" value="C:membrane"/>
    <property type="evidence" value="ECO:0007669"/>
    <property type="project" value="UniProtKB-SubCell"/>
</dbReference>
<dbReference type="Pfam" id="PF01529">
    <property type="entry name" value="DHHC"/>
    <property type="match status" value="1"/>
</dbReference>
<keyword evidence="5 7" id="KW-0472">Membrane</keyword>
<dbReference type="PANTHER" id="PTHR12246">
    <property type="entry name" value="PALMITOYLTRANSFERASE ZDHHC16"/>
    <property type="match status" value="1"/>
</dbReference>
<evidence type="ECO:0000256" key="3">
    <source>
        <dbReference type="ARBA" id="ARBA00022692"/>
    </source>
</evidence>
<evidence type="ECO:0000256" key="7">
    <source>
        <dbReference type="RuleBase" id="RU079119"/>
    </source>
</evidence>
<dbReference type="EC" id="2.3.1.225" evidence="7"/>
<dbReference type="OrthoDB" id="331948at2759"/>
<evidence type="ECO:0000256" key="6">
    <source>
        <dbReference type="ARBA" id="ARBA00023315"/>
    </source>
</evidence>
<comment type="domain">
    <text evidence="7">The DHHC domain is required for palmitoyltransferase activity.</text>
</comment>
<evidence type="ECO:0000256" key="1">
    <source>
        <dbReference type="ARBA" id="ARBA00004141"/>
    </source>
</evidence>
<feature type="transmembrane region" description="Helical" evidence="7">
    <location>
        <begin position="12"/>
        <end position="30"/>
    </location>
</feature>
<sequence>MRLRFNALQRAKITFLSLFYNHFLSPSYVFDVLMEPILWIVDHFTKALGPIFVIALILLNISVIFVAYRVGLPFYWKRSPPFAIFLVILGQYFKFNVMFYYYKAYTTPPGAPPLDFPPPNIASICKKCVYPKPPRTHHCSVCNVCVLEMDHHCPWLNSYVGHYNHRYFFLYMVFTVLGCIFIMIFGVELLYLQVFHESGSKTQFRLLSDRTLIFYACFMTVGTTLILGALIFWHGRLISKGETSIEAHINRSETLRLAKDGMKYVNPYDFGIWNNWCLFLGIIDGRGWSDVLFPSIYPPRGNGLTWDTVYSCGILWNEAPSDGKYFKL</sequence>
<keyword evidence="2 7" id="KW-0808">Transferase</keyword>
<accession>C1BT69</accession>
<keyword evidence="4 7" id="KW-1133">Transmembrane helix</keyword>
<evidence type="ECO:0000259" key="8">
    <source>
        <dbReference type="Pfam" id="PF01529"/>
    </source>
</evidence>